<reference evidence="5" key="1">
    <citation type="journal article" date="2023" name="Front. Microbiol.">
        <title>Ralstonia chuxiongensis sp. nov., Ralstonia mojiangensis sp. nov., and Ralstonia soli sp. nov., isolated from tobacco fields, are three novel species in the family Burkholderiaceae.</title>
        <authorList>
            <person name="Lu C.H."/>
            <person name="Zhang Y.Y."/>
            <person name="Jiang N."/>
            <person name="Chen W."/>
            <person name="Shao X."/>
            <person name="Zhao Z.M."/>
            <person name="Lu W.L."/>
            <person name="Hu X."/>
            <person name="Xi Y.X."/>
            <person name="Zou S.Y."/>
            <person name="Wei Q.J."/>
            <person name="Lin Z.L."/>
            <person name="Gong L."/>
            <person name="Gai X.T."/>
            <person name="Zhang L.Q."/>
            <person name="Li J.Y."/>
            <person name="Jin Y."/>
            <person name="Xia Z.Y."/>
        </authorList>
    </citation>
    <scope>NUCLEOTIDE SEQUENCE [LARGE SCALE GENOMIC DNA]</scope>
    <source>
        <strain evidence="5">21YRMH01-3</strain>
    </source>
</reference>
<dbReference type="SUPFAM" id="SSF56563">
    <property type="entry name" value="Major capsid protein gp5"/>
    <property type="match status" value="1"/>
</dbReference>
<feature type="coiled-coil region" evidence="2">
    <location>
        <begin position="5"/>
        <end position="66"/>
    </location>
</feature>
<proteinExistence type="predicted"/>
<dbReference type="InterPro" id="IPR024455">
    <property type="entry name" value="Phage_capsid"/>
</dbReference>
<dbReference type="RefSeq" id="WP_253536899.1">
    <property type="nucleotide sequence ID" value="NZ_JAMYWC010000003.1"/>
</dbReference>
<evidence type="ECO:0000313" key="4">
    <source>
        <dbReference type="EMBL" id="MCP1173024.1"/>
    </source>
</evidence>
<evidence type="ECO:0000259" key="3">
    <source>
        <dbReference type="Pfam" id="PF05065"/>
    </source>
</evidence>
<keyword evidence="5" id="KW-1185">Reference proteome</keyword>
<dbReference type="AlphaFoldDB" id="A0AA42BHL9"/>
<evidence type="ECO:0000313" key="5">
    <source>
        <dbReference type="Proteomes" id="UP001162793"/>
    </source>
</evidence>
<dbReference type="Pfam" id="PF05065">
    <property type="entry name" value="Phage_capsid"/>
    <property type="match status" value="1"/>
</dbReference>
<feature type="domain" description="Phage capsid-like C-terminal" evidence="3">
    <location>
        <begin position="132"/>
        <end position="407"/>
    </location>
</feature>
<dbReference type="Proteomes" id="UP001162793">
    <property type="component" value="Unassembled WGS sequence"/>
</dbReference>
<sequence length="418" mass="45785">MSKSIQALRERRDAIAKNINSLMENNQGDKWGAEQQKAYDDGMRDLDNVNAEIKRHEDYLARLGEEAANGRPDGLIDAAVRTPGAHSEESRALRAYLTGGYAAMEQEDVQRVRARRSPDIQAAMSTTNPAEGGYTVAQEYYRQLTEAMRAFGGLRNLATVIQTSTGADMNFPTADATAEEGEIVGQNAQVNKQDTTFGNTVLKVFKYSSKSIAVPFELIQDSMFDIELYIRSLLAMRLGRITSKHYVIGDGVTQPMGIVTASPVGKVGAAGQVTSVLYDDLVDLEHSVDPIYRANPKAGWLMHDQTIKAVRKIKDTTGRPIFVPGYEQGNPGGAPDRLLNRPLTVDQAMPTMAANAKSIAFGDYSKYMIREVMDLTMFRMADSKYIEYGQIGFVAFNRQGGNLVDGGGAVKTFQNPAA</sequence>
<keyword evidence="2" id="KW-0175">Coiled coil</keyword>
<comment type="subcellular location">
    <subcellularLocation>
        <location evidence="1">Virion</location>
    </subcellularLocation>
</comment>
<accession>A0AA42BHL9</accession>
<name>A0AA42BHL9_9RALS</name>
<organism evidence="4 5">
    <name type="scientific">Ralstonia chuxiongensis</name>
    <dbReference type="NCBI Taxonomy" id="2957504"/>
    <lineage>
        <taxon>Bacteria</taxon>
        <taxon>Pseudomonadati</taxon>
        <taxon>Pseudomonadota</taxon>
        <taxon>Betaproteobacteria</taxon>
        <taxon>Burkholderiales</taxon>
        <taxon>Burkholderiaceae</taxon>
        <taxon>Ralstonia</taxon>
    </lineage>
</organism>
<dbReference type="InterPro" id="IPR054612">
    <property type="entry name" value="Phage_capsid-like_C"/>
</dbReference>
<dbReference type="EMBL" id="JAMYWC010000003">
    <property type="protein sequence ID" value="MCP1173024.1"/>
    <property type="molecule type" value="Genomic_DNA"/>
</dbReference>
<protein>
    <submittedName>
        <fullName evidence="4">Phage major capsid protein</fullName>
    </submittedName>
</protein>
<comment type="caution">
    <text evidence="4">The sequence shown here is derived from an EMBL/GenBank/DDBJ whole genome shotgun (WGS) entry which is preliminary data.</text>
</comment>
<dbReference type="NCBIfam" id="TIGR01554">
    <property type="entry name" value="major_cap_HK97"/>
    <property type="match status" value="1"/>
</dbReference>
<evidence type="ECO:0000256" key="1">
    <source>
        <dbReference type="ARBA" id="ARBA00004328"/>
    </source>
</evidence>
<gene>
    <name evidence="4" type="ORF">NKG59_11715</name>
</gene>
<evidence type="ECO:0000256" key="2">
    <source>
        <dbReference type="SAM" id="Coils"/>
    </source>
</evidence>